<dbReference type="Gene3D" id="3.90.1150.10">
    <property type="entry name" value="Aspartate Aminotransferase, domain 1"/>
    <property type="match status" value="1"/>
</dbReference>
<dbReference type="InterPro" id="IPR039429">
    <property type="entry name" value="SHMT-like_dom"/>
</dbReference>
<dbReference type="InterPro" id="IPR015424">
    <property type="entry name" value="PyrdxlP-dep_Trfase"/>
</dbReference>
<dbReference type="PANTHER" id="PTHR11680">
    <property type="entry name" value="SERINE HYDROXYMETHYLTRANSFERASE"/>
    <property type="match status" value="1"/>
</dbReference>
<comment type="caution">
    <text evidence="5">The sequence shown here is derived from an EMBL/GenBank/DDBJ whole genome shotgun (WGS) entry which is preliminary data.</text>
</comment>
<feature type="domain" description="Serine hydroxymethyltransferase-like" evidence="4">
    <location>
        <begin position="43"/>
        <end position="127"/>
    </location>
</feature>
<organism evidence="5 6">
    <name type="scientific">Gossypium arboreum</name>
    <name type="common">Tree cotton</name>
    <name type="synonym">Gossypium nanking</name>
    <dbReference type="NCBI Taxonomy" id="29729"/>
    <lineage>
        <taxon>Eukaryota</taxon>
        <taxon>Viridiplantae</taxon>
        <taxon>Streptophyta</taxon>
        <taxon>Embryophyta</taxon>
        <taxon>Tracheophyta</taxon>
        <taxon>Spermatophyta</taxon>
        <taxon>Magnoliopsida</taxon>
        <taxon>eudicotyledons</taxon>
        <taxon>Gunneridae</taxon>
        <taxon>Pentapetalae</taxon>
        <taxon>rosids</taxon>
        <taxon>malvids</taxon>
        <taxon>Malvales</taxon>
        <taxon>Malvaceae</taxon>
        <taxon>Malvoideae</taxon>
        <taxon>Gossypium</taxon>
    </lineage>
</organism>
<evidence type="ECO:0000256" key="1">
    <source>
        <dbReference type="ARBA" id="ARBA00001528"/>
    </source>
</evidence>
<dbReference type="PANTHER" id="PTHR11680:SF28">
    <property type="entry name" value="SERINE HYDROXYMETHYLTRANSFERASE, MITOCHONDRIAL"/>
    <property type="match status" value="1"/>
</dbReference>
<evidence type="ECO:0000313" key="6">
    <source>
        <dbReference type="Proteomes" id="UP001358586"/>
    </source>
</evidence>
<evidence type="ECO:0000256" key="2">
    <source>
        <dbReference type="ARBA" id="ARBA00001933"/>
    </source>
</evidence>
<dbReference type="InterPro" id="IPR049943">
    <property type="entry name" value="Ser_HO-MeTrfase-like"/>
</dbReference>
<reference evidence="5 6" key="1">
    <citation type="submission" date="2023-03" db="EMBL/GenBank/DDBJ databases">
        <title>WGS of Gossypium arboreum.</title>
        <authorList>
            <person name="Yu D."/>
        </authorList>
    </citation>
    <scope>NUCLEOTIDE SEQUENCE [LARGE SCALE GENOMIC DNA]</scope>
    <source>
        <tissue evidence="5">Leaf</tissue>
    </source>
</reference>
<evidence type="ECO:0000313" key="5">
    <source>
        <dbReference type="EMBL" id="KAK5843473.1"/>
    </source>
</evidence>
<evidence type="ECO:0000256" key="3">
    <source>
        <dbReference type="ARBA" id="ARBA00022898"/>
    </source>
</evidence>
<dbReference type="Gene3D" id="3.40.640.10">
    <property type="entry name" value="Type I PLP-dependent aspartate aminotransferase-like (Major domain)"/>
    <property type="match status" value="1"/>
</dbReference>
<comment type="cofactor">
    <cofactor evidence="2">
        <name>pyridoxal 5'-phosphate</name>
        <dbReference type="ChEBI" id="CHEBI:597326"/>
    </cofactor>
</comment>
<dbReference type="InterPro" id="IPR015422">
    <property type="entry name" value="PyrdxlP-dep_Trfase_small"/>
</dbReference>
<proteinExistence type="predicted"/>
<gene>
    <name evidence="5" type="ORF">PVK06_005930</name>
</gene>
<dbReference type="EMBL" id="JARKNE010000002">
    <property type="protein sequence ID" value="KAK5843473.1"/>
    <property type="molecule type" value="Genomic_DNA"/>
</dbReference>
<keyword evidence="3" id="KW-0663">Pyridoxal phosphate</keyword>
<keyword evidence="6" id="KW-1185">Reference proteome</keyword>
<protein>
    <recommendedName>
        <fullName evidence="4">Serine hydroxymethyltransferase-like domain-containing protein</fullName>
    </recommendedName>
</protein>
<evidence type="ECO:0000259" key="4">
    <source>
        <dbReference type="Pfam" id="PF00464"/>
    </source>
</evidence>
<name>A0ABR0QX96_GOSAR</name>
<accession>A0ABR0QX96</accession>
<dbReference type="Proteomes" id="UP001358586">
    <property type="component" value="Chromosome 2"/>
</dbReference>
<comment type="catalytic activity">
    <reaction evidence="1">
        <text>(6R)-5,10-methylene-5,6,7,8-tetrahydrofolate + glycine + H2O = (6S)-5,6,7,8-tetrahydrofolate + L-serine</text>
        <dbReference type="Rhea" id="RHEA:15481"/>
        <dbReference type="ChEBI" id="CHEBI:15377"/>
        <dbReference type="ChEBI" id="CHEBI:15636"/>
        <dbReference type="ChEBI" id="CHEBI:33384"/>
        <dbReference type="ChEBI" id="CHEBI:57305"/>
        <dbReference type="ChEBI" id="CHEBI:57453"/>
        <dbReference type="EC" id="2.1.2.1"/>
    </reaction>
</comment>
<dbReference type="InterPro" id="IPR015421">
    <property type="entry name" value="PyrdxlP-dep_Trfase_major"/>
</dbReference>
<sequence>MAVAMAFRRLSSSIDKPFRPLSNATSHCYMLCLQWPKQLNAPLEVVDPEIADIIELEKARQWKGLELIPSENFTSVSVMQAVGSITTNNYSEGYPGARYYGGNKYIDMAETLCQNRALEAFRLDPQK</sequence>
<dbReference type="SUPFAM" id="SSF53383">
    <property type="entry name" value="PLP-dependent transferases"/>
    <property type="match status" value="1"/>
</dbReference>
<dbReference type="Pfam" id="PF00464">
    <property type="entry name" value="SHMT"/>
    <property type="match status" value="1"/>
</dbReference>